<gene>
    <name evidence="1" type="ordered locus">Psta_1913</name>
</gene>
<dbReference type="HOGENOM" id="CLU_899715_0_0_0"/>
<organism evidence="1 2">
    <name type="scientific">Pirellula staleyi (strain ATCC 27377 / DSM 6068 / ICPB 4128)</name>
    <name type="common">Pirella staleyi</name>
    <dbReference type="NCBI Taxonomy" id="530564"/>
    <lineage>
        <taxon>Bacteria</taxon>
        <taxon>Pseudomonadati</taxon>
        <taxon>Planctomycetota</taxon>
        <taxon>Planctomycetia</taxon>
        <taxon>Pirellulales</taxon>
        <taxon>Pirellulaceae</taxon>
        <taxon>Pirellula</taxon>
    </lineage>
</organism>
<dbReference type="Gene3D" id="1.25.40.10">
    <property type="entry name" value="Tetratricopeptide repeat domain"/>
    <property type="match status" value="1"/>
</dbReference>
<dbReference type="AlphaFoldDB" id="D2QZV4"/>
<name>D2QZV4_PIRSD</name>
<reference evidence="1 2" key="1">
    <citation type="journal article" date="2009" name="Stand. Genomic Sci.">
        <title>Complete genome sequence of Pirellula staleyi type strain (ATCC 27377).</title>
        <authorList>
            <person name="Clum A."/>
            <person name="Tindall B.J."/>
            <person name="Sikorski J."/>
            <person name="Ivanova N."/>
            <person name="Mavrommatis K."/>
            <person name="Lucas S."/>
            <person name="Glavina del Rio T."/>
            <person name="Nolan M."/>
            <person name="Chen F."/>
            <person name="Tice H."/>
            <person name="Pitluck S."/>
            <person name="Cheng J.F."/>
            <person name="Chertkov O."/>
            <person name="Brettin T."/>
            <person name="Han C."/>
            <person name="Detter J.C."/>
            <person name="Kuske C."/>
            <person name="Bruce D."/>
            <person name="Goodwin L."/>
            <person name="Ovchinikova G."/>
            <person name="Pati A."/>
            <person name="Mikhailova N."/>
            <person name="Chen A."/>
            <person name="Palaniappan K."/>
            <person name="Land M."/>
            <person name="Hauser L."/>
            <person name="Chang Y.J."/>
            <person name="Jeffries C.D."/>
            <person name="Chain P."/>
            <person name="Rohde M."/>
            <person name="Goker M."/>
            <person name="Bristow J."/>
            <person name="Eisen J.A."/>
            <person name="Markowitz V."/>
            <person name="Hugenholtz P."/>
            <person name="Kyrpides N.C."/>
            <person name="Klenk H.P."/>
            <person name="Lapidus A."/>
        </authorList>
    </citation>
    <scope>NUCLEOTIDE SEQUENCE [LARGE SCALE GENOMIC DNA]</scope>
    <source>
        <strain evidence="2">ATCC 27377 / DSM 6068 / ICPB 4128</strain>
    </source>
</reference>
<protein>
    <submittedName>
        <fullName evidence="1">Uncharacterized protein</fullName>
    </submittedName>
</protein>
<dbReference type="SUPFAM" id="SSF48452">
    <property type="entry name" value="TPR-like"/>
    <property type="match status" value="1"/>
</dbReference>
<dbReference type="InterPro" id="IPR011990">
    <property type="entry name" value="TPR-like_helical_dom_sf"/>
</dbReference>
<evidence type="ECO:0000313" key="2">
    <source>
        <dbReference type="Proteomes" id="UP000001887"/>
    </source>
</evidence>
<sequence precursor="true">MSMAYAVRSISLMTLVLATVGGSISLTGCGGGGSGEASLNDQYTAALKISDAGVKSRKLAQLAPKQKEAGDIMGADASIASASEAARSIADPVSKANTLVTVAAAAGKLEMSSDKIKELLKEAAATSKEIPDADARIPVLAEVATNTKLYLKNVDAAAEYLRNAEEAAESLPAPLTRAVADAKIGASYCKIERSDDANRVFEASLAKVRGSADQREKSDCLCELAAGMAIAGMSELAAGVFSEAEQAASAIESAESKAYAYLRLAQKTKTAKLTAESGKHLAQAEKLAEQVKDSSVRTPLTEAIEALKK</sequence>
<keyword evidence="2" id="KW-1185">Reference proteome</keyword>
<evidence type="ECO:0000313" key="1">
    <source>
        <dbReference type="EMBL" id="ADB16587.1"/>
    </source>
</evidence>
<proteinExistence type="predicted"/>
<dbReference type="Proteomes" id="UP000001887">
    <property type="component" value="Chromosome"/>
</dbReference>
<dbReference type="EMBL" id="CP001848">
    <property type="protein sequence ID" value="ADB16587.1"/>
    <property type="molecule type" value="Genomic_DNA"/>
</dbReference>
<dbReference type="KEGG" id="psl:Psta_1913"/>
<accession>D2QZV4</accession>
<dbReference type="STRING" id="530564.Psta_1913"/>